<dbReference type="AlphaFoldDB" id="A0A7Z2T7Z2"/>
<dbReference type="RefSeq" id="WP_164650787.1">
    <property type="nucleotide sequence ID" value="NZ_CP047476.1"/>
</dbReference>
<dbReference type="Proteomes" id="UP000464262">
    <property type="component" value="Chromosome 2"/>
</dbReference>
<dbReference type="SUPFAM" id="SSF110087">
    <property type="entry name" value="DR1885-like metal-binding protein"/>
    <property type="match status" value="1"/>
</dbReference>
<dbReference type="InterPro" id="IPR007410">
    <property type="entry name" value="LpqE-like"/>
</dbReference>
<dbReference type="InterPro" id="IPR058248">
    <property type="entry name" value="Lxx211020-like"/>
</dbReference>
<dbReference type="InterPro" id="IPR036182">
    <property type="entry name" value="PCuAC_sf"/>
</dbReference>
<evidence type="ECO:0000313" key="3">
    <source>
        <dbReference type="Proteomes" id="UP000464262"/>
    </source>
</evidence>
<accession>A0A7Z2T7Z2</accession>
<dbReference type="EMBL" id="CP047476">
    <property type="protein sequence ID" value="QIA65891.1"/>
    <property type="molecule type" value="Genomic_DNA"/>
</dbReference>
<evidence type="ECO:0000256" key="1">
    <source>
        <dbReference type="SAM" id="SignalP"/>
    </source>
</evidence>
<sequence length="150" mass="16302">MRTLVSSIALMTLYASHAFAAPSLSISDAYARATPPNVTTSAVFAKLHNTTDKEVVVASAKTERAGAVELHTVEQQGDVMKMRQVESFTIASEATFALKPGAEHIMLFNLDAPLKMGEQLSVELTLLTGEKINFDAPVKKVMQGMKHHHH</sequence>
<evidence type="ECO:0000313" key="2">
    <source>
        <dbReference type="EMBL" id="QIA65891.1"/>
    </source>
</evidence>
<gene>
    <name evidence="2" type="ORF">GT360_20515</name>
</gene>
<keyword evidence="1" id="KW-0732">Signal</keyword>
<keyword evidence="3" id="KW-1185">Reference proteome</keyword>
<dbReference type="KEGG" id="vas:GT360_20515"/>
<dbReference type="PANTHER" id="PTHR36302:SF1">
    <property type="entry name" value="COPPER CHAPERONE PCU(A)C"/>
    <property type="match status" value="1"/>
</dbReference>
<dbReference type="PANTHER" id="PTHR36302">
    <property type="entry name" value="BLR7088 PROTEIN"/>
    <property type="match status" value="1"/>
</dbReference>
<reference evidence="2 3" key="1">
    <citation type="submission" date="2020-01" db="EMBL/GenBank/DDBJ databases">
        <title>Whole genome and functional gene identification of agarase of Vibrio HN897.</title>
        <authorList>
            <person name="Liu Y."/>
            <person name="Zhao Z."/>
        </authorList>
    </citation>
    <scope>NUCLEOTIDE SEQUENCE [LARGE SCALE GENOMIC DNA]</scope>
    <source>
        <strain evidence="2 3">HN897</strain>
    </source>
</reference>
<proteinExistence type="predicted"/>
<dbReference type="Gene3D" id="2.60.40.1890">
    <property type="entry name" value="PCu(A)C copper chaperone"/>
    <property type="match status" value="1"/>
</dbReference>
<name>A0A7Z2T7Z2_9VIBR</name>
<protein>
    <submittedName>
        <fullName evidence="2">Copper chaperone PCu(A)C</fullName>
    </submittedName>
</protein>
<dbReference type="Pfam" id="PF04314">
    <property type="entry name" value="PCuAC"/>
    <property type="match status" value="1"/>
</dbReference>
<organism evidence="2 3">
    <name type="scientific">Vibrio astriarenae</name>
    <dbReference type="NCBI Taxonomy" id="1481923"/>
    <lineage>
        <taxon>Bacteria</taxon>
        <taxon>Pseudomonadati</taxon>
        <taxon>Pseudomonadota</taxon>
        <taxon>Gammaproteobacteria</taxon>
        <taxon>Vibrionales</taxon>
        <taxon>Vibrionaceae</taxon>
        <taxon>Vibrio</taxon>
    </lineage>
</organism>
<feature type="signal peptide" evidence="1">
    <location>
        <begin position="1"/>
        <end position="20"/>
    </location>
</feature>
<feature type="chain" id="PRO_5030732406" evidence="1">
    <location>
        <begin position="21"/>
        <end position="150"/>
    </location>
</feature>